<dbReference type="InterPro" id="IPR036849">
    <property type="entry name" value="Enolase-like_C_sf"/>
</dbReference>
<evidence type="ECO:0000256" key="1">
    <source>
        <dbReference type="SAM" id="MobiDB-lite"/>
    </source>
</evidence>
<accession>M0BBQ8</accession>
<dbReference type="AlphaFoldDB" id="M0BBQ8"/>
<sequence length="378" mass="41886">MKIRAVTNQRTGNAFHDGRPSYPMDYDRIADLPVRIDDVALERRERETSSDFTRVTTIVSLSGPGPDGAQVVGRGEDVTYDADEHDALARTGLPDLIGEYTMDSFSAHVGEVDCFPAGAPDREVFRNYRRWGIESAALDLALRQAETGLASALDRESNPVRFVASTRLGDPPTVDRVESLLDRVPDLQLKLDPTTEWTDAVIDALVDTGAVRILDLKGQYEGTDVDAPADPDLYRRLLEAFSDAVIEDPALTDETRALFDDPEIRSRVSWDAPIHGLDDVRALPWEPDWLNIKPSRFGSLESLFETIEYCRDRDVTMYGGGQFELDVGRGQLQLLASLCYPDGPNDIAPQPYNRPTVPTDLPAPPLSAPTSPVGFRWE</sequence>
<organism evidence="2 3">
    <name type="scientific">Halovivax asiaticus JCM 14624</name>
    <dbReference type="NCBI Taxonomy" id="1227490"/>
    <lineage>
        <taxon>Archaea</taxon>
        <taxon>Methanobacteriati</taxon>
        <taxon>Methanobacteriota</taxon>
        <taxon>Stenosarchaea group</taxon>
        <taxon>Halobacteria</taxon>
        <taxon>Halobacteriales</taxon>
        <taxon>Natrialbaceae</taxon>
        <taxon>Halovivax</taxon>
    </lineage>
</organism>
<dbReference type="EMBL" id="AOIQ01000021">
    <property type="protein sequence ID" value="ELZ08351.1"/>
    <property type="molecule type" value="Genomic_DNA"/>
</dbReference>
<keyword evidence="3" id="KW-1185">Reference proteome</keyword>
<dbReference type="PATRIC" id="fig|1227490.4.peg.2732"/>
<dbReference type="SUPFAM" id="SSF51604">
    <property type="entry name" value="Enolase C-terminal domain-like"/>
    <property type="match status" value="1"/>
</dbReference>
<evidence type="ECO:0008006" key="4">
    <source>
        <dbReference type="Google" id="ProtNLM"/>
    </source>
</evidence>
<dbReference type="STRING" id="1227490.C479_13468"/>
<name>M0BBQ8_9EURY</name>
<gene>
    <name evidence="2" type="ORF">C479_13468</name>
</gene>
<dbReference type="InterPro" id="IPR029017">
    <property type="entry name" value="Enolase-like_N"/>
</dbReference>
<proteinExistence type="predicted"/>
<dbReference type="Gene3D" id="3.20.20.120">
    <property type="entry name" value="Enolase-like C-terminal domain"/>
    <property type="match status" value="1"/>
</dbReference>
<reference evidence="2 3" key="1">
    <citation type="journal article" date="2014" name="PLoS Genet.">
        <title>Phylogenetically driven sequencing of extremely halophilic archaea reveals strategies for static and dynamic osmo-response.</title>
        <authorList>
            <person name="Becker E.A."/>
            <person name="Seitzer P.M."/>
            <person name="Tritt A."/>
            <person name="Larsen D."/>
            <person name="Krusor M."/>
            <person name="Yao A.I."/>
            <person name="Wu D."/>
            <person name="Madern D."/>
            <person name="Eisen J.A."/>
            <person name="Darling A.E."/>
            <person name="Facciotti M.T."/>
        </authorList>
    </citation>
    <scope>NUCLEOTIDE SEQUENCE [LARGE SCALE GENOMIC DNA]</scope>
    <source>
        <strain evidence="2 3">JCM 14624</strain>
    </source>
</reference>
<feature type="region of interest" description="Disordered" evidence="1">
    <location>
        <begin position="351"/>
        <end position="378"/>
    </location>
</feature>
<evidence type="ECO:0000313" key="2">
    <source>
        <dbReference type="EMBL" id="ELZ08351.1"/>
    </source>
</evidence>
<dbReference type="Gene3D" id="3.30.390.10">
    <property type="entry name" value="Enolase-like, N-terminal domain"/>
    <property type="match status" value="1"/>
</dbReference>
<comment type="caution">
    <text evidence="2">The sequence shown here is derived from an EMBL/GenBank/DDBJ whole genome shotgun (WGS) entry which is preliminary data.</text>
</comment>
<protein>
    <recommendedName>
        <fullName evidence="4">Mandelate racemase/muconate lactonizing protein</fullName>
    </recommendedName>
</protein>
<evidence type="ECO:0000313" key="3">
    <source>
        <dbReference type="Proteomes" id="UP000011560"/>
    </source>
</evidence>
<dbReference type="Proteomes" id="UP000011560">
    <property type="component" value="Unassembled WGS sequence"/>
</dbReference>